<reference evidence="4 5" key="1">
    <citation type="submission" date="2017-08" db="EMBL/GenBank/DDBJ databases">
        <title>Infants hospitalized years apart are colonized by the same room-sourced microbial strains.</title>
        <authorList>
            <person name="Brooks B."/>
            <person name="Olm M.R."/>
            <person name="Firek B.A."/>
            <person name="Baker R."/>
            <person name="Thomas B.C."/>
            <person name="Morowitz M.J."/>
            <person name="Banfield J.F."/>
        </authorList>
    </citation>
    <scope>NUCLEOTIDE SEQUENCE [LARGE SCALE GENOMIC DNA]</scope>
    <source>
        <strain evidence="4">S2_003_000_R2_14</strain>
    </source>
</reference>
<sequence length="871" mass="96538">MVQLGEAVPGFAWPVEPLPLDSEHLTKTIDANIRSVDAGSQWAVYETTSQDTAAEHPPLPENDEPDAWRATSPQEVTADEAAGQEVPEPEPIPVPTPPARGVSDALEEKLFGDLAADVEASALQSVESSLPPMRDDEELQRLEDEVRAEAQRRRQSREAQAVTVKPAPPTPPTPVPATTLTDETESTFEDLSEAPALPPSRAAAVLSRAEQMVLEGRAQSDAELRTEEADARERLERENATLRRAEHAEDLVRREREARSLLEEESVALRDEVKQLTTELAAERDASDRRVREEEERASAAARAHRELEEQLSTLRDELARERSAGAETQSTSHAEVERLRAELAAIQELRTGIEASLQSAQADLERLRSEAHTAQGELETLKTEHETQTRQREEAERALAEARAQLEIQERHLAETRQARDEAQREMLASEELRERLQTQLNETNGRVEGLTADVTSASELLEETARERDGLRAKLAALEPVKDLAEKVSTELDEEKKRNEVLAATVELASEKVKQLEAREIMPVSLPGNRAVGLSRHDTVGLDGLARVVSQLVLASVEAKLELGVPGGIRTLWFKRGQIIAAESNIDHESLLTRARRDGLIDGKQEGELRMLRGAPPREQLEALKARSFIRDIESVPLVQRYTEQVALDAFTEEITQYRLVDETPPPATLLATVPRPTLPMLAESLRRAIAPDVLLEKLGGGEAVATANESELDLRALGFSERERKMLSWVDGEASVEDLSLASGLKPDAAFRALLVARYLGLIDVKPGTRKTESTSGQLDVNRLEAKYDEVQDADYFTILGLPRVAGGEDVKRAFTRLSQEFDPLRYSGHPDPSLQQRAQTVARLLEEAARALEDDRRRAEYARHLLD</sequence>
<organism evidence="4 5">
    <name type="scientific">Archangium gephyra</name>
    <dbReference type="NCBI Taxonomy" id="48"/>
    <lineage>
        <taxon>Bacteria</taxon>
        <taxon>Pseudomonadati</taxon>
        <taxon>Myxococcota</taxon>
        <taxon>Myxococcia</taxon>
        <taxon>Myxococcales</taxon>
        <taxon>Cystobacterineae</taxon>
        <taxon>Archangiaceae</taxon>
        <taxon>Archangium</taxon>
    </lineage>
</organism>
<dbReference type="CDD" id="cd06257">
    <property type="entry name" value="DnaJ"/>
    <property type="match status" value="1"/>
</dbReference>
<feature type="region of interest" description="Disordered" evidence="2">
    <location>
        <begin position="280"/>
        <end position="307"/>
    </location>
</feature>
<keyword evidence="1" id="KW-0175">Coiled coil</keyword>
<feature type="compositionally biased region" description="Pro residues" evidence="2">
    <location>
        <begin position="89"/>
        <end position="98"/>
    </location>
</feature>
<gene>
    <name evidence="4" type="ORF">DI536_23315</name>
</gene>
<feature type="region of interest" description="Disordered" evidence="2">
    <location>
        <begin position="124"/>
        <end position="241"/>
    </location>
</feature>
<feature type="compositionally biased region" description="Pro residues" evidence="2">
    <location>
        <begin position="166"/>
        <end position="175"/>
    </location>
</feature>
<feature type="coiled-coil region" evidence="1">
    <location>
        <begin position="839"/>
        <end position="866"/>
    </location>
</feature>
<feature type="coiled-coil region" evidence="1">
    <location>
        <begin position="487"/>
        <end position="521"/>
    </location>
</feature>
<accession>A0A2W5TCP6</accession>
<feature type="compositionally biased region" description="Acidic residues" evidence="2">
    <location>
        <begin position="182"/>
        <end position="192"/>
    </location>
</feature>
<evidence type="ECO:0000256" key="1">
    <source>
        <dbReference type="SAM" id="Coils"/>
    </source>
</evidence>
<feature type="compositionally biased region" description="Basic and acidic residues" evidence="2">
    <location>
        <begin position="139"/>
        <end position="152"/>
    </location>
</feature>
<comment type="caution">
    <text evidence="4">The sequence shown here is derived from an EMBL/GenBank/DDBJ whole genome shotgun (WGS) entry which is preliminary data.</text>
</comment>
<evidence type="ECO:0000313" key="5">
    <source>
        <dbReference type="Proteomes" id="UP000249061"/>
    </source>
</evidence>
<evidence type="ECO:0000256" key="2">
    <source>
        <dbReference type="SAM" id="MobiDB-lite"/>
    </source>
</evidence>
<feature type="compositionally biased region" description="Basic and acidic residues" evidence="2">
    <location>
        <begin position="380"/>
        <end position="395"/>
    </location>
</feature>
<evidence type="ECO:0000313" key="4">
    <source>
        <dbReference type="EMBL" id="PZR09165.1"/>
    </source>
</evidence>
<feature type="region of interest" description="Disordered" evidence="2">
    <location>
        <begin position="372"/>
        <end position="395"/>
    </location>
</feature>
<dbReference type="EMBL" id="QFQP01000022">
    <property type="protein sequence ID" value="PZR09165.1"/>
    <property type="molecule type" value="Genomic_DNA"/>
</dbReference>
<dbReference type="AlphaFoldDB" id="A0A2W5TCP6"/>
<dbReference type="SUPFAM" id="SSF46565">
    <property type="entry name" value="Chaperone J-domain"/>
    <property type="match status" value="1"/>
</dbReference>
<dbReference type="InterPro" id="IPR001623">
    <property type="entry name" value="DnaJ_domain"/>
</dbReference>
<dbReference type="Proteomes" id="UP000249061">
    <property type="component" value="Unassembled WGS sequence"/>
</dbReference>
<name>A0A2W5TCP6_9BACT</name>
<protein>
    <recommendedName>
        <fullName evidence="3">J domain-containing protein</fullName>
    </recommendedName>
</protein>
<feature type="domain" description="J" evidence="3">
    <location>
        <begin position="798"/>
        <end position="869"/>
    </location>
</feature>
<dbReference type="PROSITE" id="PS50076">
    <property type="entry name" value="DNAJ_2"/>
    <property type="match status" value="1"/>
</dbReference>
<proteinExistence type="predicted"/>
<feature type="compositionally biased region" description="Basic and acidic residues" evidence="2">
    <location>
        <begin position="218"/>
        <end position="241"/>
    </location>
</feature>
<evidence type="ECO:0000259" key="3">
    <source>
        <dbReference type="PROSITE" id="PS50076"/>
    </source>
</evidence>
<feature type="region of interest" description="Disordered" evidence="2">
    <location>
        <begin position="48"/>
        <end position="102"/>
    </location>
</feature>
<dbReference type="InterPro" id="IPR036869">
    <property type="entry name" value="J_dom_sf"/>
</dbReference>
<dbReference type="Gene3D" id="1.10.287.110">
    <property type="entry name" value="DnaJ domain"/>
    <property type="match status" value="1"/>
</dbReference>
<feature type="compositionally biased region" description="Basic and acidic residues" evidence="2">
    <location>
        <begin position="281"/>
        <end position="307"/>
    </location>
</feature>